<keyword evidence="5" id="KW-0614">Plasmid</keyword>
<dbReference type="GO" id="GO:0004190">
    <property type="term" value="F:aspartic-type endopeptidase activity"/>
    <property type="evidence" value="ECO:0007669"/>
    <property type="project" value="InterPro"/>
</dbReference>
<evidence type="ECO:0000256" key="1">
    <source>
        <dbReference type="ARBA" id="ARBA00005801"/>
    </source>
</evidence>
<feature type="domain" description="Prepilin type IV endopeptidase peptidase" evidence="4">
    <location>
        <begin position="97"/>
        <end position="202"/>
    </location>
</feature>
<dbReference type="KEGG" id="rpf:Rpic12D_5019"/>
<dbReference type="GO" id="GO:0005886">
    <property type="term" value="C:plasma membrane"/>
    <property type="evidence" value="ECO:0007669"/>
    <property type="project" value="TreeGrafter"/>
</dbReference>
<dbReference type="Pfam" id="PF01478">
    <property type="entry name" value="Peptidase_A24"/>
    <property type="match status" value="1"/>
</dbReference>
<dbReference type="Gene3D" id="1.20.120.1220">
    <property type="match status" value="1"/>
</dbReference>
<proteinExistence type="inferred from homology"/>
<gene>
    <name evidence="5" type="ordered locus">Rpic12D_5019</name>
</gene>
<dbReference type="HOGENOM" id="CLU_057101_0_0_4"/>
<feature type="transmembrane region" description="Helical" evidence="3">
    <location>
        <begin position="143"/>
        <end position="164"/>
    </location>
</feature>
<feature type="transmembrane region" description="Helical" evidence="3">
    <location>
        <begin position="220"/>
        <end position="241"/>
    </location>
</feature>
<evidence type="ECO:0000313" key="5">
    <source>
        <dbReference type="EMBL" id="ACS66253.1"/>
    </source>
</evidence>
<name>C6BPX9_RALP1</name>
<organism evidence="5">
    <name type="scientific">Ralstonia pickettii (strain 12D)</name>
    <dbReference type="NCBI Taxonomy" id="428406"/>
    <lineage>
        <taxon>Bacteria</taxon>
        <taxon>Pseudomonadati</taxon>
        <taxon>Pseudomonadota</taxon>
        <taxon>Betaproteobacteria</taxon>
        <taxon>Burkholderiales</taxon>
        <taxon>Burkholderiaceae</taxon>
        <taxon>Ralstonia</taxon>
    </lineage>
</organism>
<feature type="transmembrane region" description="Helical" evidence="3">
    <location>
        <begin position="90"/>
        <end position="108"/>
    </location>
</feature>
<accession>C6BPX9</accession>
<dbReference type="EMBL" id="CP001646">
    <property type="protein sequence ID" value="ACS66253.1"/>
    <property type="molecule type" value="Genomic_DNA"/>
</dbReference>
<keyword evidence="3" id="KW-0472">Membrane</keyword>
<reference evidence="5" key="1">
    <citation type="submission" date="2009-06" db="EMBL/GenBank/DDBJ databases">
        <title>Complete sequence plasmid 1 of Ralstonia pickettii 12D.</title>
        <authorList>
            <consortium name="US DOE Joint Genome Institute"/>
            <person name="Lucas S."/>
            <person name="Copeland A."/>
            <person name="Lapidus A."/>
            <person name="Glavina del Rio T."/>
            <person name="Dalin E."/>
            <person name="Tice H."/>
            <person name="Bruce D."/>
            <person name="Goodwin L."/>
            <person name="Pitluck S."/>
            <person name="Sims D."/>
            <person name="Meincke L."/>
            <person name="Brettin T."/>
            <person name="Detter J.C."/>
            <person name="Han C."/>
            <person name="Larimer F."/>
            <person name="Land M."/>
            <person name="Hauser L."/>
            <person name="Kyrpides N."/>
            <person name="Ovchinnikova G."/>
            <person name="Marsh T."/>
            <person name="Richardson P."/>
        </authorList>
    </citation>
    <scope>NUCLEOTIDE SEQUENCE [LARGE SCALE GENOMIC DNA]</scope>
    <source>
        <plasmid evidence="5">12D</plasmid>
        <plasmid evidence="5">pRp12D01</plasmid>
    </source>
</reference>
<dbReference type="InterPro" id="IPR014032">
    <property type="entry name" value="Peptidase_A24A_bac"/>
</dbReference>
<feature type="transmembrane region" description="Helical" evidence="3">
    <location>
        <begin position="176"/>
        <end position="200"/>
    </location>
</feature>
<dbReference type="InterPro" id="IPR050882">
    <property type="entry name" value="Prepilin_peptidase/N-MTase"/>
</dbReference>
<dbReference type="PANTHER" id="PTHR30487">
    <property type="entry name" value="TYPE 4 PREPILIN-LIKE PROTEINS LEADER PEPTIDE-PROCESSING ENZYME"/>
    <property type="match status" value="1"/>
</dbReference>
<evidence type="ECO:0000256" key="3">
    <source>
        <dbReference type="SAM" id="Phobius"/>
    </source>
</evidence>
<feature type="transmembrane region" description="Helical" evidence="3">
    <location>
        <begin position="6"/>
        <end position="27"/>
    </location>
</feature>
<dbReference type="PANTHER" id="PTHR30487:SF0">
    <property type="entry name" value="PREPILIN LEADER PEPTIDASE_N-METHYLTRANSFERASE-RELATED"/>
    <property type="match status" value="1"/>
</dbReference>
<dbReference type="GO" id="GO:0006465">
    <property type="term" value="P:signal peptide processing"/>
    <property type="evidence" value="ECO:0007669"/>
    <property type="project" value="TreeGrafter"/>
</dbReference>
<dbReference type="InterPro" id="IPR000045">
    <property type="entry name" value="Prepilin_IV_endopep_pep"/>
</dbReference>
<sequence>MEHAVVVGAVLFGLVAGGCSIVLAGWLPRFLEAQWSVDEERVGEGLGTFLATLSRMKPGSTRVSPATVIACCAFLAGAGLLGALRWDSPTSVGLFVLYASMLTTAALVDAEHQIIPDVIVFPLLWGGLLINCAGTFAPLQSAVIGAVTGYCALGGLNFLFQLAAGQSGMYKGDFKMFAAIGAWGGSQTLVTVLSGALLLFSVVTGIRMLARSDGHRETPFGPYLAVAGVVVLVLGDSARLFPNLLP</sequence>
<evidence type="ECO:0000259" key="4">
    <source>
        <dbReference type="Pfam" id="PF01478"/>
    </source>
</evidence>
<keyword evidence="3" id="KW-1133">Transmembrane helix</keyword>
<evidence type="ECO:0000256" key="2">
    <source>
        <dbReference type="RuleBase" id="RU003793"/>
    </source>
</evidence>
<dbReference type="AlphaFoldDB" id="C6BPX9"/>
<keyword evidence="3" id="KW-0812">Transmembrane</keyword>
<comment type="similarity">
    <text evidence="1 2">Belongs to the peptidase A24 family.</text>
</comment>
<protein>
    <submittedName>
        <fullName evidence="5">Peptidase A24A prepilin type IV</fullName>
    </submittedName>
</protein>
<feature type="transmembrane region" description="Helical" evidence="3">
    <location>
        <begin position="63"/>
        <end position="84"/>
    </location>
</feature>
<geneLocation type="plasmid" evidence="5">
    <name>pRp12D01</name>
</geneLocation>
<dbReference type="PRINTS" id="PR00864">
    <property type="entry name" value="PREPILNPTASE"/>
</dbReference>
<feature type="transmembrane region" description="Helical" evidence="3">
    <location>
        <begin position="120"/>
        <end position="137"/>
    </location>
</feature>